<gene>
    <name evidence="3" type="ORF">LC586_38310</name>
</gene>
<evidence type="ECO:0000256" key="1">
    <source>
        <dbReference type="SAM" id="MobiDB-lite"/>
    </source>
</evidence>
<keyword evidence="2" id="KW-1133">Transmembrane helix</keyword>
<accession>A0ABS8ILZ8</accession>
<feature type="transmembrane region" description="Helical" evidence="2">
    <location>
        <begin position="180"/>
        <end position="198"/>
    </location>
</feature>
<name>A0ABS8ILZ8_9NOSO</name>
<feature type="transmembrane region" description="Helical" evidence="2">
    <location>
        <begin position="28"/>
        <end position="51"/>
    </location>
</feature>
<dbReference type="Proteomes" id="UP001199525">
    <property type="component" value="Unassembled WGS sequence"/>
</dbReference>
<protein>
    <submittedName>
        <fullName evidence="3">Uncharacterized protein</fullName>
    </submittedName>
</protein>
<evidence type="ECO:0000313" key="4">
    <source>
        <dbReference type="Proteomes" id="UP001199525"/>
    </source>
</evidence>
<organism evidence="3 4">
    <name type="scientific">Nostoc favosum CHAB5714</name>
    <dbReference type="NCBI Taxonomy" id="2780399"/>
    <lineage>
        <taxon>Bacteria</taxon>
        <taxon>Bacillati</taxon>
        <taxon>Cyanobacteriota</taxon>
        <taxon>Cyanophyceae</taxon>
        <taxon>Nostocales</taxon>
        <taxon>Nostocaceae</taxon>
        <taxon>Nostoc</taxon>
        <taxon>Nostoc favosum</taxon>
    </lineage>
</organism>
<dbReference type="EMBL" id="JAIVFQ010000161">
    <property type="protein sequence ID" value="MCC5604836.1"/>
    <property type="molecule type" value="Genomic_DNA"/>
</dbReference>
<keyword evidence="2" id="KW-0472">Membrane</keyword>
<feature type="transmembrane region" description="Helical" evidence="2">
    <location>
        <begin position="204"/>
        <end position="231"/>
    </location>
</feature>
<feature type="region of interest" description="Disordered" evidence="1">
    <location>
        <begin position="1"/>
        <end position="21"/>
    </location>
</feature>
<feature type="transmembrane region" description="Helical" evidence="2">
    <location>
        <begin position="63"/>
        <end position="86"/>
    </location>
</feature>
<evidence type="ECO:0000313" key="3">
    <source>
        <dbReference type="EMBL" id="MCC5604836.1"/>
    </source>
</evidence>
<evidence type="ECO:0000256" key="2">
    <source>
        <dbReference type="SAM" id="Phobius"/>
    </source>
</evidence>
<dbReference type="RefSeq" id="WP_229490961.1">
    <property type="nucleotide sequence ID" value="NZ_JAIVFQ010000161.1"/>
</dbReference>
<comment type="caution">
    <text evidence="3">The sequence shown here is derived from an EMBL/GenBank/DDBJ whole genome shotgun (WGS) entry which is preliminary data.</text>
</comment>
<keyword evidence="2" id="KW-0812">Transmembrane</keyword>
<feature type="transmembrane region" description="Helical" evidence="2">
    <location>
        <begin position="106"/>
        <end position="126"/>
    </location>
</feature>
<keyword evidence="4" id="KW-1185">Reference proteome</keyword>
<sequence>MANGAESNSTNSNSDSKPKDKKRSLGEIIDFCAKAVVMIVGLPIRAAAAIVNQFVANGGAGRALVGGILFIGGSIISTDSTWQLIFQGPPVFAWFEPTWNWLNVPFALFNPFFYLAFIISVGVQVIEAHALRGKNPDSARRELQDHMVYELETKPSGKIDLVGQLWVDYKTAGTRDRSNAGLVVIAVWVFDVITTFAARNPFDYTAPFMILGCILFNIGTMMAGEIGFAIWRLTKD</sequence>
<reference evidence="3 4" key="1">
    <citation type="journal article" date="2021" name="Microorganisms">
        <title>Genome Evolution of Filamentous Cyanobacterium Nostoc Species: From Facultative Symbiosis to Free Living.</title>
        <authorList>
            <person name="Huo D."/>
            <person name="Li H."/>
            <person name="Cai F."/>
            <person name="Guo X."/>
            <person name="Qiao Z."/>
            <person name="Wang W."/>
            <person name="Yu G."/>
            <person name="Li R."/>
        </authorList>
    </citation>
    <scope>NUCLEOTIDE SEQUENCE [LARGE SCALE GENOMIC DNA]</scope>
    <source>
        <strain evidence="3 4">CHAB 5714</strain>
    </source>
</reference>
<proteinExistence type="predicted"/>